<evidence type="ECO:0000259" key="3">
    <source>
        <dbReference type="Pfam" id="PF20153"/>
    </source>
</evidence>
<feature type="transmembrane region" description="Helical" evidence="2">
    <location>
        <begin position="99"/>
        <end position="118"/>
    </location>
</feature>
<evidence type="ECO:0000313" key="5">
    <source>
        <dbReference type="Proteomes" id="UP000077266"/>
    </source>
</evidence>
<feature type="domain" description="DUF6535" evidence="3">
    <location>
        <begin position="77"/>
        <end position="251"/>
    </location>
</feature>
<sequence length="685" mass="76119">MSAANPTTKGLRTPDSPTEATEANPVQYPSLEPSVEELLNALPNPNPVPLKWDSPALRYAPKGGPDGQPEVTPEEAWQKCHHLVEKYDKGLCESYREQIDTLLVFAGLFSAVVTAFAVESYKWLQDDPTDTSAELLRQIVQLLANGTDSTPIAVPSLGRSLPDAAAARINLYWFLSLTLSLSTALVGIVCKQWVREYERDVGQSPREALGVRQVKFEGLEYWKVGAVVASVPLLLQLALALFLIGILELLWRLHTGLATAVTVVAGLTVIFYIFTALLPLWQCVYVSVLSALGERGFRGGAFARAQCPYKSPQAWLALRLFQPVIGYFMATGVKAQLHRPRGSWISFDTEWALRRDASLGSVTTSCRALAWAARCLGETHLNAWVFICSWPEWVRAASSPRDYTMYSTDTNLEHVANRRSPSSPSTDFDTLSLRAQSALFWCSCRTDLSINTAVELFLRIALRARFDAAWVASSLHHVFDTYRTVRPTLSDDLALSLFRLVQNAPLSSETRDGTIDASSVFCATVTIFRWAPAHKTLVPAFCAVVLDWLHQASSVYNDTWHAKVAADVLLSVSWYVYDINISPIDVHALRGFRHVIGLAKYMATKRPDYVNRLQVRDTLERLALLEVLTGDETGEFDGLQLGEAAVRPEPSRRSTVMATSTHRDTDAIADRTLVRRMRTREGTDE</sequence>
<feature type="region of interest" description="Disordered" evidence="1">
    <location>
        <begin position="1"/>
        <end position="34"/>
    </location>
</feature>
<dbReference type="Proteomes" id="UP000077266">
    <property type="component" value="Unassembled WGS sequence"/>
</dbReference>
<feature type="transmembrane region" description="Helical" evidence="2">
    <location>
        <begin position="171"/>
        <end position="190"/>
    </location>
</feature>
<evidence type="ECO:0000256" key="2">
    <source>
        <dbReference type="SAM" id="Phobius"/>
    </source>
</evidence>
<organism evidence="4 5">
    <name type="scientific">Exidia glandulosa HHB12029</name>
    <dbReference type="NCBI Taxonomy" id="1314781"/>
    <lineage>
        <taxon>Eukaryota</taxon>
        <taxon>Fungi</taxon>
        <taxon>Dikarya</taxon>
        <taxon>Basidiomycota</taxon>
        <taxon>Agaricomycotina</taxon>
        <taxon>Agaricomycetes</taxon>
        <taxon>Auriculariales</taxon>
        <taxon>Exidiaceae</taxon>
        <taxon>Exidia</taxon>
    </lineage>
</organism>
<dbReference type="EMBL" id="KV425944">
    <property type="protein sequence ID" value="KZV96329.1"/>
    <property type="molecule type" value="Genomic_DNA"/>
</dbReference>
<gene>
    <name evidence="4" type="ORF">EXIGLDRAFT_643272</name>
</gene>
<dbReference type="OrthoDB" id="3219854at2759"/>
<keyword evidence="2" id="KW-1133">Transmembrane helix</keyword>
<name>A0A166AYR3_EXIGL</name>
<feature type="transmembrane region" description="Helical" evidence="2">
    <location>
        <begin position="224"/>
        <end position="251"/>
    </location>
</feature>
<protein>
    <recommendedName>
        <fullName evidence="3">DUF6535 domain-containing protein</fullName>
    </recommendedName>
</protein>
<feature type="transmembrane region" description="Helical" evidence="2">
    <location>
        <begin position="257"/>
        <end position="281"/>
    </location>
</feature>
<dbReference type="InterPro" id="IPR045338">
    <property type="entry name" value="DUF6535"/>
</dbReference>
<proteinExistence type="predicted"/>
<evidence type="ECO:0000313" key="4">
    <source>
        <dbReference type="EMBL" id="KZV96329.1"/>
    </source>
</evidence>
<accession>A0A166AYR3</accession>
<dbReference type="Pfam" id="PF20153">
    <property type="entry name" value="DUF6535"/>
    <property type="match status" value="1"/>
</dbReference>
<keyword evidence="5" id="KW-1185">Reference proteome</keyword>
<reference evidence="4 5" key="1">
    <citation type="journal article" date="2016" name="Mol. Biol. Evol.">
        <title>Comparative Genomics of Early-Diverging Mushroom-Forming Fungi Provides Insights into the Origins of Lignocellulose Decay Capabilities.</title>
        <authorList>
            <person name="Nagy L.G."/>
            <person name="Riley R."/>
            <person name="Tritt A."/>
            <person name="Adam C."/>
            <person name="Daum C."/>
            <person name="Floudas D."/>
            <person name="Sun H."/>
            <person name="Yadav J.S."/>
            <person name="Pangilinan J."/>
            <person name="Larsson K.H."/>
            <person name="Matsuura K."/>
            <person name="Barry K."/>
            <person name="Labutti K."/>
            <person name="Kuo R."/>
            <person name="Ohm R.A."/>
            <person name="Bhattacharya S.S."/>
            <person name="Shirouzu T."/>
            <person name="Yoshinaga Y."/>
            <person name="Martin F.M."/>
            <person name="Grigoriev I.V."/>
            <person name="Hibbett D.S."/>
        </authorList>
    </citation>
    <scope>NUCLEOTIDE SEQUENCE [LARGE SCALE GENOMIC DNA]</scope>
    <source>
        <strain evidence="4 5">HHB12029</strain>
    </source>
</reference>
<feature type="compositionally biased region" description="Polar residues" evidence="1">
    <location>
        <begin position="1"/>
        <end position="21"/>
    </location>
</feature>
<keyword evidence="2" id="KW-0812">Transmembrane</keyword>
<dbReference type="InParanoid" id="A0A166AYR3"/>
<keyword evidence="2" id="KW-0472">Membrane</keyword>
<dbReference type="AlphaFoldDB" id="A0A166AYR3"/>
<evidence type="ECO:0000256" key="1">
    <source>
        <dbReference type="SAM" id="MobiDB-lite"/>
    </source>
</evidence>